<dbReference type="SUPFAM" id="SSF51735">
    <property type="entry name" value="NAD(P)-binding Rossmann-fold domains"/>
    <property type="match status" value="1"/>
</dbReference>
<dbReference type="CDD" id="cd05233">
    <property type="entry name" value="SDR_c"/>
    <property type="match status" value="1"/>
</dbReference>
<dbReference type="PANTHER" id="PTHR42760:SF37">
    <property type="entry name" value="CLAVALDEHYDE DEHYDROGENASE"/>
    <property type="match status" value="1"/>
</dbReference>
<name>A0ABW4XCL2_9ACTN</name>
<dbReference type="Gene3D" id="3.40.50.720">
    <property type="entry name" value="NAD(P)-binding Rossmann-like Domain"/>
    <property type="match status" value="1"/>
</dbReference>
<dbReference type="PRINTS" id="PR00080">
    <property type="entry name" value="SDRFAMILY"/>
</dbReference>
<keyword evidence="6" id="KW-1185">Reference proteome</keyword>
<protein>
    <submittedName>
        <fullName evidence="5">SDR family NAD(P)-dependent oxidoreductase</fullName>
        <ecNumber evidence="5">1.1.1.-</ecNumber>
    </submittedName>
</protein>
<sequence length="305" mass="32476">MPEKGPRPPRPPEKDPLLPTPRTLGAGPERGPSRDGATRTLSGQVALVTGASTGIGRHLVEGLAARGMAVAGMARSEHRLVAAMSEVGEATGARTLAVGADVTDRAAVTAAVERVVAELGQVDLLVNNAGLIDAAEEPLWEADPEQWWDVVSSHVRGGFLLCRTVVPWMVLRNRGRIVNIASGMSVRARPEYSAYSVAKTGLMRLTEALAGALEGSDVRAFDVSPGVVDSPMTRSMPMWRGFEDWTPPERVVELITAIAAGELDPWSGRLLRAGADDLDTLRSLTPQDAARQLRLRPYGDGDPLA</sequence>
<dbReference type="PANTHER" id="PTHR42760">
    <property type="entry name" value="SHORT-CHAIN DEHYDROGENASES/REDUCTASES FAMILY MEMBER"/>
    <property type="match status" value="1"/>
</dbReference>
<dbReference type="GO" id="GO:0016491">
    <property type="term" value="F:oxidoreductase activity"/>
    <property type="evidence" value="ECO:0007669"/>
    <property type="project" value="UniProtKB-KW"/>
</dbReference>
<accession>A0ABW4XCL2</accession>
<dbReference type="EMBL" id="JBHUHP010000010">
    <property type="protein sequence ID" value="MFD2092474.1"/>
    <property type="molecule type" value="Genomic_DNA"/>
</dbReference>
<evidence type="ECO:0000256" key="1">
    <source>
        <dbReference type="ARBA" id="ARBA00006484"/>
    </source>
</evidence>
<dbReference type="RefSeq" id="WP_376876428.1">
    <property type="nucleotide sequence ID" value="NZ_JBHUHP010000010.1"/>
</dbReference>
<dbReference type="InterPro" id="IPR002347">
    <property type="entry name" value="SDR_fam"/>
</dbReference>
<feature type="region of interest" description="Disordered" evidence="4">
    <location>
        <begin position="1"/>
        <end position="40"/>
    </location>
</feature>
<evidence type="ECO:0000313" key="6">
    <source>
        <dbReference type="Proteomes" id="UP001597402"/>
    </source>
</evidence>
<feature type="compositionally biased region" description="Basic and acidic residues" evidence="4">
    <location>
        <begin position="1"/>
        <end position="16"/>
    </location>
</feature>
<evidence type="ECO:0000256" key="4">
    <source>
        <dbReference type="SAM" id="MobiDB-lite"/>
    </source>
</evidence>
<evidence type="ECO:0000256" key="2">
    <source>
        <dbReference type="ARBA" id="ARBA00023002"/>
    </source>
</evidence>
<dbReference type="Proteomes" id="UP001597402">
    <property type="component" value="Unassembled WGS sequence"/>
</dbReference>
<comment type="similarity">
    <text evidence="1 3">Belongs to the short-chain dehydrogenases/reductases (SDR) family.</text>
</comment>
<comment type="caution">
    <text evidence="5">The sequence shown here is derived from an EMBL/GenBank/DDBJ whole genome shotgun (WGS) entry which is preliminary data.</text>
</comment>
<dbReference type="Pfam" id="PF00106">
    <property type="entry name" value="adh_short"/>
    <property type="match status" value="1"/>
</dbReference>
<dbReference type="InterPro" id="IPR020904">
    <property type="entry name" value="Sc_DH/Rdtase_CS"/>
</dbReference>
<reference evidence="6" key="1">
    <citation type="journal article" date="2019" name="Int. J. Syst. Evol. Microbiol.">
        <title>The Global Catalogue of Microorganisms (GCM) 10K type strain sequencing project: providing services to taxonomists for standard genome sequencing and annotation.</title>
        <authorList>
            <consortium name="The Broad Institute Genomics Platform"/>
            <consortium name="The Broad Institute Genome Sequencing Center for Infectious Disease"/>
            <person name="Wu L."/>
            <person name="Ma J."/>
        </authorList>
    </citation>
    <scope>NUCLEOTIDE SEQUENCE [LARGE SCALE GENOMIC DNA]</scope>
    <source>
        <strain evidence="6">JCM 3338</strain>
    </source>
</reference>
<evidence type="ECO:0000256" key="3">
    <source>
        <dbReference type="RuleBase" id="RU000363"/>
    </source>
</evidence>
<organism evidence="5 6">
    <name type="scientific">Blastococcus deserti</name>
    <dbReference type="NCBI Taxonomy" id="2259033"/>
    <lineage>
        <taxon>Bacteria</taxon>
        <taxon>Bacillati</taxon>
        <taxon>Actinomycetota</taxon>
        <taxon>Actinomycetes</taxon>
        <taxon>Geodermatophilales</taxon>
        <taxon>Geodermatophilaceae</taxon>
        <taxon>Blastococcus</taxon>
    </lineage>
</organism>
<dbReference type="PRINTS" id="PR00081">
    <property type="entry name" value="GDHRDH"/>
</dbReference>
<proteinExistence type="inferred from homology"/>
<dbReference type="InterPro" id="IPR036291">
    <property type="entry name" value="NAD(P)-bd_dom_sf"/>
</dbReference>
<dbReference type="EC" id="1.1.1.-" evidence="5"/>
<gene>
    <name evidence="5" type="ORF">ACFSHS_12925</name>
</gene>
<dbReference type="PROSITE" id="PS00061">
    <property type="entry name" value="ADH_SHORT"/>
    <property type="match status" value="1"/>
</dbReference>
<keyword evidence="2 5" id="KW-0560">Oxidoreductase</keyword>
<evidence type="ECO:0000313" key="5">
    <source>
        <dbReference type="EMBL" id="MFD2092474.1"/>
    </source>
</evidence>